<sequence length="50" mass="5612">MTSFLLELGKLTANLGQDELKAAESNNQCLKTLYLESKICACKITELYRT</sequence>
<name>A0AB33BQP9_MICA7</name>
<accession>A0AB33BQP9</accession>
<protein>
    <submittedName>
        <fullName evidence="1">Uncharacterized protein</fullName>
    </submittedName>
</protein>
<reference evidence="1 2" key="1">
    <citation type="journal article" date="2018" name="Harmful Algae">
        <title>The highly heterogeneous methylated genomes and diverse restriction-modification systems of bloom-forming Microcystis.</title>
        <authorList>
            <person name="Zhao L."/>
            <person name="Song Y."/>
            <person name="Li L."/>
            <person name="Gan N."/>
            <person name="Brand J.J."/>
            <person name="Song L."/>
        </authorList>
    </citation>
    <scope>NUCLEOTIDE SEQUENCE [LARGE SCALE GENOMIC DNA]</scope>
    <source>
        <strain evidence="1 2">PCC 7806SL</strain>
    </source>
</reference>
<keyword evidence="2" id="KW-1185">Reference proteome</keyword>
<dbReference type="AlphaFoldDB" id="A0AB33BQP9"/>
<organism evidence="1 2">
    <name type="scientific">Microcystis aeruginosa PCC 7806SL</name>
    <dbReference type="NCBI Taxonomy" id="1903187"/>
    <lineage>
        <taxon>Bacteria</taxon>
        <taxon>Bacillati</taxon>
        <taxon>Cyanobacteriota</taxon>
        <taxon>Cyanophyceae</taxon>
        <taxon>Oscillatoriophycideae</taxon>
        <taxon>Chroococcales</taxon>
        <taxon>Microcystaceae</taxon>
        <taxon>Microcystis</taxon>
    </lineage>
</organism>
<proteinExistence type="predicted"/>
<gene>
    <name evidence="1" type="ORF">BH695_1013</name>
</gene>
<evidence type="ECO:0000313" key="1">
    <source>
        <dbReference type="EMBL" id="ARI80294.1"/>
    </source>
</evidence>
<evidence type="ECO:0000313" key="2">
    <source>
        <dbReference type="Proteomes" id="UP000192439"/>
    </source>
</evidence>
<dbReference type="EMBL" id="CP020771">
    <property type="protein sequence ID" value="ARI80294.1"/>
    <property type="molecule type" value="Genomic_DNA"/>
</dbReference>
<dbReference type="Proteomes" id="UP000192439">
    <property type="component" value="Chromosome"/>
</dbReference>